<gene>
    <name evidence="2" type="ORF">CEXT_797501</name>
</gene>
<dbReference type="Proteomes" id="UP001054945">
    <property type="component" value="Unassembled WGS sequence"/>
</dbReference>
<protein>
    <submittedName>
        <fullName evidence="2">Uncharacterized protein</fullName>
    </submittedName>
</protein>
<evidence type="ECO:0000313" key="2">
    <source>
        <dbReference type="EMBL" id="GIY31043.1"/>
    </source>
</evidence>
<dbReference type="AlphaFoldDB" id="A0AAV4S961"/>
<evidence type="ECO:0000256" key="1">
    <source>
        <dbReference type="SAM" id="MobiDB-lite"/>
    </source>
</evidence>
<feature type="region of interest" description="Disordered" evidence="1">
    <location>
        <begin position="28"/>
        <end position="60"/>
    </location>
</feature>
<comment type="caution">
    <text evidence="2">The sequence shown here is derived from an EMBL/GenBank/DDBJ whole genome shotgun (WGS) entry which is preliminary data.</text>
</comment>
<sequence length="91" mass="9716">MSPKGHTWTAPLNPILVRELAGGTKCARESSRFDSGADVPDGPSADPQGGIMTPIAPSPEPVTFGYRTNQTLMTDILSSNQLLLLEMLMCN</sequence>
<organism evidence="2 3">
    <name type="scientific">Caerostris extrusa</name>
    <name type="common">Bark spider</name>
    <name type="synonym">Caerostris bankana</name>
    <dbReference type="NCBI Taxonomy" id="172846"/>
    <lineage>
        <taxon>Eukaryota</taxon>
        <taxon>Metazoa</taxon>
        <taxon>Ecdysozoa</taxon>
        <taxon>Arthropoda</taxon>
        <taxon>Chelicerata</taxon>
        <taxon>Arachnida</taxon>
        <taxon>Araneae</taxon>
        <taxon>Araneomorphae</taxon>
        <taxon>Entelegynae</taxon>
        <taxon>Araneoidea</taxon>
        <taxon>Araneidae</taxon>
        <taxon>Caerostris</taxon>
    </lineage>
</organism>
<evidence type="ECO:0000313" key="3">
    <source>
        <dbReference type="Proteomes" id="UP001054945"/>
    </source>
</evidence>
<keyword evidence="3" id="KW-1185">Reference proteome</keyword>
<proteinExistence type="predicted"/>
<accession>A0AAV4S961</accession>
<name>A0AAV4S961_CAEEX</name>
<dbReference type="EMBL" id="BPLR01009314">
    <property type="protein sequence ID" value="GIY31043.1"/>
    <property type="molecule type" value="Genomic_DNA"/>
</dbReference>
<reference evidence="2 3" key="1">
    <citation type="submission" date="2021-06" db="EMBL/GenBank/DDBJ databases">
        <title>Caerostris extrusa draft genome.</title>
        <authorList>
            <person name="Kono N."/>
            <person name="Arakawa K."/>
        </authorList>
    </citation>
    <scope>NUCLEOTIDE SEQUENCE [LARGE SCALE GENOMIC DNA]</scope>
</reference>